<reference evidence="3" key="1">
    <citation type="submission" date="2017-01" db="EMBL/GenBank/DDBJ databases">
        <authorList>
            <person name="Varghese N."/>
            <person name="Submissions S."/>
        </authorList>
    </citation>
    <scope>NUCLEOTIDE SEQUENCE [LARGE SCALE GENOMIC DNA]</scope>
    <source>
        <strain evidence="3">CGMCC 1.7737</strain>
    </source>
</reference>
<name>A0A1N7BCZ6_9EURY</name>
<dbReference type="OrthoDB" id="145984at2157"/>
<protein>
    <submittedName>
        <fullName evidence="2">Ketosteroid isomerase-related protein</fullName>
    </submittedName>
</protein>
<evidence type="ECO:0000313" key="2">
    <source>
        <dbReference type="EMBL" id="SIR49134.1"/>
    </source>
</evidence>
<dbReference type="SUPFAM" id="SSF54427">
    <property type="entry name" value="NTF2-like"/>
    <property type="match status" value="1"/>
</dbReference>
<dbReference type="InterPro" id="IPR032710">
    <property type="entry name" value="NTF2-like_dom_sf"/>
</dbReference>
<feature type="domain" description="SnoaL-like" evidence="1">
    <location>
        <begin position="7"/>
        <end position="102"/>
    </location>
</feature>
<dbReference type="GO" id="GO:0016853">
    <property type="term" value="F:isomerase activity"/>
    <property type="evidence" value="ECO:0007669"/>
    <property type="project" value="UniProtKB-KW"/>
</dbReference>
<dbReference type="Gene3D" id="3.10.450.50">
    <property type="match status" value="1"/>
</dbReference>
<evidence type="ECO:0000313" key="3">
    <source>
        <dbReference type="Proteomes" id="UP000186914"/>
    </source>
</evidence>
<dbReference type="RefSeq" id="WP_076430517.1">
    <property type="nucleotide sequence ID" value="NZ_FTNO01000002.1"/>
</dbReference>
<dbReference type="AlphaFoldDB" id="A0A1N7BCZ6"/>
<sequence>MNSEVVVRGYYDAIDAHDYETFEGLLTPDVVHERPDRTIEGRETLVTFMRDDRPNKQTTHEISEVAENGAKAVVEGRLLDSDGEQLFAFEDEFSIADGRIAKIRTRTR</sequence>
<dbReference type="InterPro" id="IPR037401">
    <property type="entry name" value="SnoaL-like"/>
</dbReference>
<dbReference type="EMBL" id="FTNO01000002">
    <property type="protein sequence ID" value="SIR49134.1"/>
    <property type="molecule type" value="Genomic_DNA"/>
</dbReference>
<gene>
    <name evidence="2" type="ORF">SAMN05421858_2482</name>
</gene>
<dbReference type="Proteomes" id="UP000186914">
    <property type="component" value="Unassembled WGS sequence"/>
</dbReference>
<proteinExistence type="predicted"/>
<organism evidence="2 3">
    <name type="scientific">Haladaptatus litoreus</name>
    <dbReference type="NCBI Taxonomy" id="553468"/>
    <lineage>
        <taxon>Archaea</taxon>
        <taxon>Methanobacteriati</taxon>
        <taxon>Methanobacteriota</taxon>
        <taxon>Stenosarchaea group</taxon>
        <taxon>Halobacteria</taxon>
        <taxon>Halobacteriales</taxon>
        <taxon>Haladaptataceae</taxon>
        <taxon>Haladaptatus</taxon>
    </lineage>
</organism>
<evidence type="ECO:0000259" key="1">
    <source>
        <dbReference type="Pfam" id="PF12680"/>
    </source>
</evidence>
<accession>A0A1N7BCZ6</accession>
<keyword evidence="3" id="KW-1185">Reference proteome</keyword>
<dbReference type="Pfam" id="PF12680">
    <property type="entry name" value="SnoaL_2"/>
    <property type="match status" value="1"/>
</dbReference>
<keyword evidence="2" id="KW-0413">Isomerase</keyword>